<proteinExistence type="predicted"/>
<evidence type="ECO:0000313" key="2">
    <source>
        <dbReference type="Proteomes" id="UP001157974"/>
    </source>
</evidence>
<protein>
    <recommendedName>
        <fullName evidence="3">F-box domain-containing protein</fullName>
    </recommendedName>
</protein>
<evidence type="ECO:0008006" key="3">
    <source>
        <dbReference type="Google" id="ProtNLM"/>
    </source>
</evidence>
<name>A0AAV8UJ92_9RHOD</name>
<evidence type="ECO:0000313" key="1">
    <source>
        <dbReference type="EMBL" id="KAJ8901347.1"/>
    </source>
</evidence>
<gene>
    <name evidence="1" type="ORF">NDN08_007193</name>
</gene>
<accession>A0AAV8UJ92</accession>
<comment type="caution">
    <text evidence="1">The sequence shown here is derived from an EMBL/GenBank/DDBJ whole genome shotgun (WGS) entry which is preliminary data.</text>
</comment>
<dbReference type="SUPFAM" id="SSF82171">
    <property type="entry name" value="DPP6 N-terminal domain-like"/>
    <property type="match status" value="1"/>
</dbReference>
<dbReference type="InterPro" id="IPR015943">
    <property type="entry name" value="WD40/YVTN_repeat-like_dom_sf"/>
</dbReference>
<dbReference type="EMBL" id="JAMWBK010000011">
    <property type="protein sequence ID" value="KAJ8901347.1"/>
    <property type="molecule type" value="Genomic_DNA"/>
</dbReference>
<keyword evidence="2" id="KW-1185">Reference proteome</keyword>
<organism evidence="1 2">
    <name type="scientific">Rhodosorus marinus</name>
    <dbReference type="NCBI Taxonomy" id="101924"/>
    <lineage>
        <taxon>Eukaryota</taxon>
        <taxon>Rhodophyta</taxon>
        <taxon>Stylonematophyceae</taxon>
        <taxon>Stylonematales</taxon>
        <taxon>Stylonemataceae</taxon>
        <taxon>Rhodosorus</taxon>
    </lineage>
</organism>
<reference evidence="1 2" key="1">
    <citation type="journal article" date="2023" name="Nat. Commun.">
        <title>Origin of minicircular mitochondrial genomes in red algae.</title>
        <authorList>
            <person name="Lee Y."/>
            <person name="Cho C.H."/>
            <person name="Lee Y.M."/>
            <person name="Park S.I."/>
            <person name="Yang J.H."/>
            <person name="West J.A."/>
            <person name="Bhattacharya D."/>
            <person name="Yoon H.S."/>
        </authorList>
    </citation>
    <scope>NUCLEOTIDE SEQUENCE [LARGE SCALE GENOMIC DNA]</scope>
    <source>
        <strain evidence="1 2">CCMP1338</strain>
        <tissue evidence="1">Whole cell</tissue>
    </source>
</reference>
<sequence length="445" mass="49684">MEGLGDMTMRRVVDFLPLLDRLNLALCSKSCSEMLEGKMEFFQAAVEFPQVMTFKDERPGRTPSLKRGLRWLVSGDGKVTAVVDWNFERGNIVIERFASISRRSTRRRLEIDGGRTGRAGIFKSDLSYSGSLLAFGFGSLNSRPPPGGETYEVYLVSMDGSEMQEIAFHEYTCDVTDIKISPSEEYVVVATRNGAMKLLSRSGEEVWSKNVAVNEGDRGCSVAFSKSGDLLFLSAGEMGARVGPNKVELWTCSAPLLEEVQLARLPERTGDRWQASLSNQNKLMYYDGNTGEIEVFQIDVQSAEYKLVFRTKLGDRKRWFSPEPLAYISYMQGNQMRSWVAGKFTCEDRSVGLMQRCFGENGLYNGLDGKMDRANPWITVGRGKFEESCYFRGDGGWCIFAYRLSKGVQIVGVTNLKPFLEAGGPWNLLVSGLGVMEEPSTAQMT</sequence>
<dbReference type="Gene3D" id="2.130.10.10">
    <property type="entry name" value="YVTN repeat-like/Quinoprotein amine dehydrogenase"/>
    <property type="match status" value="1"/>
</dbReference>
<dbReference type="Proteomes" id="UP001157974">
    <property type="component" value="Unassembled WGS sequence"/>
</dbReference>
<dbReference type="AlphaFoldDB" id="A0AAV8UJ92"/>